<protein>
    <submittedName>
        <fullName evidence="1">Uncharacterized protein</fullName>
    </submittedName>
</protein>
<dbReference type="RefSeq" id="WP_069831870.1">
    <property type="nucleotide sequence ID" value="NZ_MDJD01000054.1"/>
</dbReference>
<evidence type="ECO:0000313" key="1">
    <source>
        <dbReference type="EMBL" id="OEJ99188.1"/>
    </source>
</evidence>
<reference evidence="1 2" key="1">
    <citation type="submission" date="2016-05" db="EMBL/GenBank/DDBJ databases">
        <title>Draft Genome Sequence of Algibacter sp. Strain SK-16 Isolated from the Surface Water of Aburatsubo Inlet.</title>
        <authorList>
            <person name="Wong S.-K."/>
            <person name="Yoshizawa S."/>
            <person name="Nakajima Y."/>
            <person name="Ogura Y."/>
            <person name="Tetsuya H."/>
            <person name="Hamasaki K."/>
        </authorList>
    </citation>
    <scope>NUCLEOTIDE SEQUENCE [LARGE SCALE GENOMIC DNA]</scope>
    <source>
        <strain evidence="1 2">SK-16</strain>
    </source>
</reference>
<keyword evidence="2" id="KW-1185">Reference proteome</keyword>
<accession>A0A1E5SJ93</accession>
<name>A0A1E5SJ93_9FLAO</name>
<dbReference type="EMBL" id="MDJD01000054">
    <property type="protein sequence ID" value="OEJ99188.1"/>
    <property type="molecule type" value="Genomic_DNA"/>
</dbReference>
<gene>
    <name evidence="1" type="ORF">A8C32_08435</name>
</gene>
<organism evidence="1 2">
    <name type="scientific">Flavivirga aquatica</name>
    <dbReference type="NCBI Taxonomy" id="1849968"/>
    <lineage>
        <taxon>Bacteria</taxon>
        <taxon>Pseudomonadati</taxon>
        <taxon>Bacteroidota</taxon>
        <taxon>Flavobacteriia</taxon>
        <taxon>Flavobacteriales</taxon>
        <taxon>Flavobacteriaceae</taxon>
        <taxon>Flavivirga</taxon>
    </lineage>
</organism>
<dbReference type="STRING" id="1849968.A8C32_08435"/>
<sequence>MIHLNSIKIESEILDINQLYDHLVLTKEEGMVIYILDSRIKAGKVSKYFTYRDIEKCINESAKIEVGSIPQTEKIVRNLLHFYIERPPNEELKFALTNYAKKFIDLIHKKLHSPLKHFPLKKTFQKYADFKSSEIETIADFELWYDLQFHNNSKQTIIDHLEALKDVVNSSISRLNDLLKNESEDLLTITKEFTLIFDEIGLKSEEIKYTLRLGNTLNIEIEKVVDFFYKQIDEFKHPENSTEREKFEKLNDDYKKALHIKTEVTDFFYDVDYRLKQLMDKSLYANNQLTNLQNSFRNQSRIRINLKKLLKFTLEQASYSNKHIITLPKSFPIKSIPIERFKFIEVPYYHTYGIQRNEILPAHYDNEYARSEREKVEKDLFRQESAAKLLREYKSILEEKKELNFTEHFYKILERENDSEIALSVGFDLFQFANSNPRYQIEITKDLPEAYSEQKILVWNMKINQIL</sequence>
<evidence type="ECO:0000313" key="2">
    <source>
        <dbReference type="Proteomes" id="UP000095713"/>
    </source>
</evidence>
<dbReference type="OrthoDB" id="1312888at2"/>
<comment type="caution">
    <text evidence="1">The sequence shown here is derived from an EMBL/GenBank/DDBJ whole genome shotgun (WGS) entry which is preliminary data.</text>
</comment>
<dbReference type="Proteomes" id="UP000095713">
    <property type="component" value="Unassembled WGS sequence"/>
</dbReference>
<proteinExistence type="predicted"/>
<dbReference type="AlphaFoldDB" id="A0A1E5SJ93"/>